<organism evidence="2 3">
    <name type="scientific">Paenibacillus xerothermodurans</name>
    <dbReference type="NCBI Taxonomy" id="1977292"/>
    <lineage>
        <taxon>Bacteria</taxon>
        <taxon>Bacillati</taxon>
        <taxon>Bacillota</taxon>
        <taxon>Bacilli</taxon>
        <taxon>Bacillales</taxon>
        <taxon>Paenibacillaceae</taxon>
        <taxon>Paenibacillus</taxon>
    </lineage>
</organism>
<comment type="caution">
    <text evidence="2">The sequence shown here is derived from an EMBL/GenBank/DDBJ whole genome shotgun (WGS) entry which is preliminary data.</text>
</comment>
<feature type="signal peptide" evidence="1">
    <location>
        <begin position="1"/>
        <end position="23"/>
    </location>
</feature>
<feature type="chain" id="PRO_5016137304" evidence="1">
    <location>
        <begin position="24"/>
        <end position="246"/>
    </location>
</feature>
<dbReference type="RefSeq" id="WP_089198690.1">
    <property type="nucleotide sequence ID" value="NZ_NHRJ02000002.1"/>
</dbReference>
<evidence type="ECO:0000256" key="1">
    <source>
        <dbReference type="SAM" id="SignalP"/>
    </source>
</evidence>
<keyword evidence="3" id="KW-1185">Reference proteome</keyword>
<proteinExistence type="predicted"/>
<dbReference type="EMBL" id="NHRJ02000002">
    <property type="protein sequence ID" value="PZE21547.1"/>
    <property type="molecule type" value="Genomic_DNA"/>
</dbReference>
<dbReference type="OrthoDB" id="2781053at2"/>
<sequence>MFKKLLLTVSTCLCLSSFPAAYAADSVSQIHGQSNAQKHPSFYDFSDGYQGWFVDFADLPVDYLNNDYRLQHKTDVIPLSAKKASHGLFVSGMNRSDDLFMFITKKLDRSQGISPNTKYQVTLEFDIATNAAEGLIGIGGSPGESVFVKAGISNRQPMTTIADSYYHLNLDKGNQATGGKDMQVLGTLEKLNTEDDSYELKHFTQTFEAESNEKGELYVIIGTDSGYEGLTSIYYTNISLKVKKSK</sequence>
<gene>
    <name evidence="2" type="ORF">CBW46_003570</name>
</gene>
<dbReference type="AlphaFoldDB" id="A0A2W1NAV4"/>
<accession>A0A2W1NAV4</accession>
<evidence type="ECO:0000313" key="2">
    <source>
        <dbReference type="EMBL" id="PZE21547.1"/>
    </source>
</evidence>
<name>A0A2W1NAV4_PAEXE</name>
<evidence type="ECO:0000313" key="3">
    <source>
        <dbReference type="Proteomes" id="UP000214746"/>
    </source>
</evidence>
<reference evidence="2" key="1">
    <citation type="submission" date="2018-06" db="EMBL/GenBank/DDBJ databases">
        <title>Paenibacillus xerothermodurans sp. nov. an extremely dry heat resistant spore forming bacterium isolated from the soil of Cape Canaveral, Florida.</title>
        <authorList>
            <person name="Seuylemezian A."/>
            <person name="Kaur N."/>
            <person name="Patil P."/>
            <person name="Patil P."/>
            <person name="Mayilraj S."/>
            <person name="Vaishampayan P."/>
        </authorList>
    </citation>
    <scope>NUCLEOTIDE SEQUENCE [LARGE SCALE GENOMIC DNA]</scope>
    <source>
        <strain evidence="2">ATCC 27380</strain>
    </source>
</reference>
<protein>
    <submittedName>
        <fullName evidence="2">Uncharacterized protein</fullName>
    </submittedName>
</protein>
<dbReference type="Proteomes" id="UP000214746">
    <property type="component" value="Unassembled WGS sequence"/>
</dbReference>
<keyword evidence="1" id="KW-0732">Signal</keyword>